<dbReference type="Gene3D" id="3.40.50.720">
    <property type="entry name" value="NAD(P)-binding Rossmann-like Domain"/>
    <property type="match status" value="1"/>
</dbReference>
<comment type="subcellular location">
    <subcellularLocation>
        <location evidence="2">Golgi apparatus membrane</location>
        <topology evidence="2">Single-pass type II membrane protein</topology>
    </subcellularLocation>
    <subcellularLocation>
        <location evidence="12">Golgi apparatus</location>
        <location evidence="12">Golgi stack membrane</location>
    </subcellularLocation>
</comment>
<dbReference type="PANTHER" id="PTHR43078">
    <property type="entry name" value="UDP-GLUCURONIC ACID DECARBOXYLASE-RELATED"/>
    <property type="match status" value="1"/>
</dbReference>
<evidence type="ECO:0000259" key="14">
    <source>
        <dbReference type="Pfam" id="PF01370"/>
    </source>
</evidence>
<sequence>MTTRPDPPRRAVVTGAAGFLGSHLVEELLSRGTEVVGLDSFLTGTPANLAHVVEHPGLRLVRCDITDYVHVPGDVDLVLHFASPASPVDYLKLPIETLKVGSIGTMHALGLAKDKGARFVLASTSEVYGDPQVHPQPEEYWGHVNPVGPRGVYDEAKRYAEALTTAYRTSHGVDTGIVRIFNTFGPRMRPHDGRAIPTFVRQALAGEPVTVAGDGLQTRSVCYVDDLVRGILLLASSGHAGPVNIGNPHELTVRRIAEDVIAATGSSSELAFVGRPVDDPQVRRPDTRLAAEALGWAPEVAWEDGLARTVAWFREALADGGTGSPTTGARDGAGSVPAGAVPAGA</sequence>
<evidence type="ECO:0000256" key="10">
    <source>
        <dbReference type="ARBA" id="ARBA00023180"/>
    </source>
</evidence>
<evidence type="ECO:0000256" key="5">
    <source>
        <dbReference type="ARBA" id="ARBA00022968"/>
    </source>
</evidence>
<gene>
    <name evidence="15" type="ORF">HLB09_16435</name>
</gene>
<feature type="compositionally biased region" description="Low complexity" evidence="13">
    <location>
        <begin position="332"/>
        <end position="345"/>
    </location>
</feature>
<keyword evidence="4" id="KW-0210">Decarboxylase</keyword>
<dbReference type="InterPro" id="IPR044516">
    <property type="entry name" value="UXS-like"/>
</dbReference>
<feature type="domain" description="NAD-dependent epimerase/dehydratase" evidence="14">
    <location>
        <begin position="12"/>
        <end position="246"/>
    </location>
</feature>
<keyword evidence="6" id="KW-1133">Transmembrane helix</keyword>
<dbReference type="AlphaFoldDB" id="A0A849BSU1"/>
<keyword evidence="7" id="KW-0520">NAD</keyword>
<evidence type="ECO:0000256" key="12">
    <source>
        <dbReference type="ARBA" id="ARBA00037859"/>
    </source>
</evidence>
<accession>A0A849BSU1</accession>
<proteinExistence type="predicted"/>
<dbReference type="Proteomes" id="UP000555552">
    <property type="component" value="Unassembled WGS sequence"/>
</dbReference>
<dbReference type="InterPro" id="IPR001509">
    <property type="entry name" value="Epimerase_deHydtase"/>
</dbReference>
<keyword evidence="3" id="KW-0812">Transmembrane</keyword>
<dbReference type="PANTHER" id="PTHR43078:SF6">
    <property type="entry name" value="UDP-GLUCURONIC ACID DECARBOXYLASE 1"/>
    <property type="match status" value="1"/>
</dbReference>
<dbReference type="GO" id="GO:0005737">
    <property type="term" value="C:cytoplasm"/>
    <property type="evidence" value="ECO:0007669"/>
    <property type="project" value="TreeGrafter"/>
</dbReference>
<evidence type="ECO:0000256" key="3">
    <source>
        <dbReference type="ARBA" id="ARBA00022692"/>
    </source>
</evidence>
<evidence type="ECO:0000256" key="1">
    <source>
        <dbReference type="ARBA" id="ARBA00001911"/>
    </source>
</evidence>
<dbReference type="GO" id="GO:0048040">
    <property type="term" value="F:UDP-glucuronate decarboxylase activity"/>
    <property type="evidence" value="ECO:0007669"/>
    <property type="project" value="TreeGrafter"/>
</dbReference>
<comment type="caution">
    <text evidence="15">The sequence shown here is derived from an EMBL/GenBank/DDBJ whole genome shotgun (WGS) entry which is preliminary data.</text>
</comment>
<dbReference type="CDD" id="cd05230">
    <property type="entry name" value="UGD_SDR_e"/>
    <property type="match status" value="1"/>
</dbReference>
<dbReference type="SUPFAM" id="SSF51735">
    <property type="entry name" value="NAD(P)-binding Rossmann-fold domains"/>
    <property type="match status" value="1"/>
</dbReference>
<comment type="cofactor">
    <cofactor evidence="1">
        <name>NAD(+)</name>
        <dbReference type="ChEBI" id="CHEBI:57540"/>
    </cofactor>
</comment>
<evidence type="ECO:0000313" key="15">
    <source>
        <dbReference type="EMBL" id="NNH24645.1"/>
    </source>
</evidence>
<evidence type="ECO:0000256" key="4">
    <source>
        <dbReference type="ARBA" id="ARBA00022793"/>
    </source>
</evidence>
<keyword evidence="16" id="KW-1185">Reference proteome</keyword>
<keyword evidence="10" id="KW-0325">Glycoprotein</keyword>
<evidence type="ECO:0000256" key="2">
    <source>
        <dbReference type="ARBA" id="ARBA00004323"/>
    </source>
</evidence>
<feature type="region of interest" description="Disordered" evidence="13">
    <location>
        <begin position="321"/>
        <end position="345"/>
    </location>
</feature>
<keyword evidence="9" id="KW-0472">Membrane</keyword>
<name>A0A849BSU1_9ACTN</name>
<dbReference type="Pfam" id="PF01370">
    <property type="entry name" value="Epimerase"/>
    <property type="match status" value="1"/>
</dbReference>
<organism evidence="15 16">
    <name type="scientific">Pseudokineococcus marinus</name>
    <dbReference type="NCBI Taxonomy" id="351215"/>
    <lineage>
        <taxon>Bacteria</taxon>
        <taxon>Bacillati</taxon>
        <taxon>Actinomycetota</taxon>
        <taxon>Actinomycetes</taxon>
        <taxon>Kineosporiales</taxon>
        <taxon>Kineosporiaceae</taxon>
        <taxon>Pseudokineococcus</taxon>
    </lineage>
</organism>
<dbReference type="InterPro" id="IPR036291">
    <property type="entry name" value="NAD(P)-bd_dom_sf"/>
</dbReference>
<evidence type="ECO:0000256" key="9">
    <source>
        <dbReference type="ARBA" id="ARBA00023136"/>
    </source>
</evidence>
<evidence type="ECO:0000313" key="16">
    <source>
        <dbReference type="Proteomes" id="UP000555552"/>
    </source>
</evidence>
<evidence type="ECO:0000256" key="8">
    <source>
        <dbReference type="ARBA" id="ARBA00023034"/>
    </source>
</evidence>
<evidence type="ECO:0000256" key="6">
    <source>
        <dbReference type="ARBA" id="ARBA00022989"/>
    </source>
</evidence>
<evidence type="ECO:0000256" key="11">
    <source>
        <dbReference type="ARBA" id="ARBA00023239"/>
    </source>
</evidence>
<keyword evidence="11" id="KW-0456">Lyase</keyword>
<reference evidence="15 16" key="1">
    <citation type="submission" date="2020-05" db="EMBL/GenBank/DDBJ databases">
        <title>MicrobeNet Type strains.</title>
        <authorList>
            <person name="Nicholson A.C."/>
        </authorList>
    </citation>
    <scope>NUCLEOTIDE SEQUENCE [LARGE SCALE GENOMIC DNA]</scope>
    <source>
        <strain evidence="15 16">JCM 14547</strain>
    </source>
</reference>
<evidence type="ECO:0000256" key="7">
    <source>
        <dbReference type="ARBA" id="ARBA00023027"/>
    </source>
</evidence>
<dbReference type="EMBL" id="JABEMA010000439">
    <property type="protein sequence ID" value="NNH24645.1"/>
    <property type="molecule type" value="Genomic_DNA"/>
</dbReference>
<keyword evidence="5" id="KW-0735">Signal-anchor</keyword>
<keyword evidence="8" id="KW-0333">Golgi apparatus</keyword>
<dbReference type="GO" id="GO:0070403">
    <property type="term" value="F:NAD+ binding"/>
    <property type="evidence" value="ECO:0007669"/>
    <property type="project" value="InterPro"/>
</dbReference>
<dbReference type="GO" id="GO:0042732">
    <property type="term" value="P:D-xylose metabolic process"/>
    <property type="evidence" value="ECO:0007669"/>
    <property type="project" value="InterPro"/>
</dbReference>
<protein>
    <submittedName>
        <fullName evidence="15">SDR family oxidoreductase</fullName>
    </submittedName>
</protein>
<evidence type="ECO:0000256" key="13">
    <source>
        <dbReference type="SAM" id="MobiDB-lite"/>
    </source>
</evidence>
<dbReference type="FunFam" id="3.40.50.720:FF:000065">
    <property type="entry name" value="UDP-glucuronic acid decarboxylase 1"/>
    <property type="match status" value="1"/>
</dbReference>
<dbReference type="GO" id="GO:0033320">
    <property type="term" value="P:UDP-D-xylose biosynthetic process"/>
    <property type="evidence" value="ECO:0007669"/>
    <property type="project" value="UniProtKB-UniPathway"/>
</dbReference>
<dbReference type="UniPathway" id="UPA00796">
    <property type="reaction ID" value="UER00771"/>
</dbReference>